<evidence type="ECO:0000313" key="1">
    <source>
        <dbReference type="EMBL" id="KEQ84432.1"/>
    </source>
</evidence>
<reference evidence="1 2" key="1">
    <citation type="journal article" date="2014" name="BMC Genomics">
        <title>Genome sequencing of four Aureobasidium pullulans varieties: biotechnological potential, stress tolerance, and description of new species.</title>
        <authorList>
            <person name="Gostin Ar C."/>
            <person name="Ohm R.A."/>
            <person name="Kogej T."/>
            <person name="Sonjak S."/>
            <person name="Turk M."/>
            <person name="Zajc J."/>
            <person name="Zalar P."/>
            <person name="Grube M."/>
            <person name="Sun H."/>
            <person name="Han J."/>
            <person name="Sharma A."/>
            <person name="Chiniquy J."/>
            <person name="Ngan C.Y."/>
            <person name="Lipzen A."/>
            <person name="Barry K."/>
            <person name="Grigoriev I.V."/>
            <person name="Gunde-Cimerman N."/>
        </authorList>
    </citation>
    <scope>NUCLEOTIDE SEQUENCE [LARGE SCALE GENOMIC DNA]</scope>
    <source>
        <strain evidence="1 2">EXF-150</strain>
    </source>
</reference>
<sequence length="95" mass="10846">MAAFGLEFLGCLVLHHKRHVHPIQQAKWRRQARRALCMVEDAALMVLIIRLARLTHVYVLSFFLLSTSRSGHYPHIPPCFLVGHCSFPTITCTAH</sequence>
<dbReference type="GeneID" id="40741736"/>
<dbReference type="Proteomes" id="UP000030706">
    <property type="component" value="Unassembled WGS sequence"/>
</dbReference>
<dbReference type="RefSeq" id="XP_029760619.1">
    <property type="nucleotide sequence ID" value="XM_029899430.1"/>
</dbReference>
<keyword evidence="2" id="KW-1185">Reference proteome</keyword>
<accession>A0A074XR18</accession>
<proteinExistence type="predicted"/>
<evidence type="ECO:0000313" key="2">
    <source>
        <dbReference type="Proteomes" id="UP000030706"/>
    </source>
</evidence>
<organism evidence="1 2">
    <name type="scientific">Aureobasidium pullulans EXF-150</name>
    <dbReference type="NCBI Taxonomy" id="1043002"/>
    <lineage>
        <taxon>Eukaryota</taxon>
        <taxon>Fungi</taxon>
        <taxon>Dikarya</taxon>
        <taxon>Ascomycota</taxon>
        <taxon>Pezizomycotina</taxon>
        <taxon>Dothideomycetes</taxon>
        <taxon>Dothideomycetidae</taxon>
        <taxon>Dothideales</taxon>
        <taxon>Saccotheciaceae</taxon>
        <taxon>Aureobasidium</taxon>
    </lineage>
</organism>
<protein>
    <submittedName>
        <fullName evidence="1">Uncharacterized protein</fullName>
    </submittedName>
</protein>
<dbReference type="EMBL" id="KL584982">
    <property type="protein sequence ID" value="KEQ84432.1"/>
    <property type="molecule type" value="Genomic_DNA"/>
</dbReference>
<dbReference type="AlphaFoldDB" id="A0A074XR18"/>
<dbReference type="HOGENOM" id="CLU_2372438_0_0_1"/>
<name>A0A074XR18_AURPU</name>
<gene>
    <name evidence="1" type="ORF">M438DRAFT_213475</name>
</gene>